<evidence type="ECO:0000313" key="2">
    <source>
        <dbReference type="Proteomes" id="UP000321717"/>
    </source>
</evidence>
<reference evidence="1 2" key="1">
    <citation type="submission" date="2019-07" db="EMBL/GenBank/DDBJ databases">
        <title>Whole genome shotgun sequence of Rhizobium naphthalenivorans NBRC 107585.</title>
        <authorList>
            <person name="Hosoyama A."/>
            <person name="Uohara A."/>
            <person name="Ohji S."/>
            <person name="Ichikawa N."/>
        </authorList>
    </citation>
    <scope>NUCLEOTIDE SEQUENCE [LARGE SCALE GENOMIC DNA]</scope>
    <source>
        <strain evidence="1 2">NBRC 107585</strain>
    </source>
</reference>
<accession>A0A512HFK1</accession>
<organism evidence="1 2">
    <name type="scientific">Ciceribacter naphthalenivorans</name>
    <dbReference type="NCBI Taxonomy" id="1118451"/>
    <lineage>
        <taxon>Bacteria</taxon>
        <taxon>Pseudomonadati</taxon>
        <taxon>Pseudomonadota</taxon>
        <taxon>Alphaproteobacteria</taxon>
        <taxon>Hyphomicrobiales</taxon>
        <taxon>Rhizobiaceae</taxon>
        <taxon>Ciceribacter</taxon>
    </lineage>
</organism>
<gene>
    <name evidence="1" type="ORF">RNA01_10820</name>
</gene>
<protein>
    <submittedName>
        <fullName evidence="1">Uncharacterized protein</fullName>
    </submittedName>
</protein>
<evidence type="ECO:0000313" key="1">
    <source>
        <dbReference type="EMBL" id="GEO84150.1"/>
    </source>
</evidence>
<comment type="caution">
    <text evidence="1">The sequence shown here is derived from an EMBL/GenBank/DDBJ whole genome shotgun (WGS) entry which is preliminary data.</text>
</comment>
<dbReference type="EMBL" id="BJZP01000004">
    <property type="protein sequence ID" value="GEO84150.1"/>
    <property type="molecule type" value="Genomic_DNA"/>
</dbReference>
<name>A0A512HFK1_9HYPH</name>
<dbReference type="AlphaFoldDB" id="A0A512HFK1"/>
<dbReference type="Proteomes" id="UP000321717">
    <property type="component" value="Unassembled WGS sequence"/>
</dbReference>
<keyword evidence="2" id="KW-1185">Reference proteome</keyword>
<proteinExistence type="predicted"/>
<sequence>MSTFTAWIVASTSSLPASTLSGERKLAVARSTAIIIRMRVTFASIDGVRKVFKLGLRNVAKIARNNDIFGAIDDRKCGEVQARVARIEDYKRLLRIRPIWQTLLTSPVYRENLLARQYY</sequence>